<evidence type="ECO:0000256" key="1">
    <source>
        <dbReference type="ARBA" id="ARBA00009680"/>
    </source>
</evidence>
<dbReference type="FunFam" id="3.30.70.3370:FF:000001">
    <property type="entry name" value="40S ribosomal protein S24"/>
    <property type="match status" value="1"/>
</dbReference>
<dbReference type="InterPro" id="IPR018098">
    <property type="entry name" value="Ribosomal_eS24_CS"/>
</dbReference>
<dbReference type="InterPro" id="IPR012678">
    <property type="entry name" value="Ribosomal_uL23/eL15/eS24_sf"/>
</dbReference>
<proteinExistence type="inferred from homology"/>
<evidence type="ECO:0000256" key="3">
    <source>
        <dbReference type="ARBA" id="ARBA00023274"/>
    </source>
</evidence>
<organism evidence="7 8">
    <name type="scientific">Morchella conica CCBAS932</name>
    <dbReference type="NCBI Taxonomy" id="1392247"/>
    <lineage>
        <taxon>Eukaryota</taxon>
        <taxon>Fungi</taxon>
        <taxon>Dikarya</taxon>
        <taxon>Ascomycota</taxon>
        <taxon>Pezizomycotina</taxon>
        <taxon>Pezizomycetes</taxon>
        <taxon>Pezizales</taxon>
        <taxon>Morchellaceae</taxon>
        <taxon>Morchella</taxon>
    </lineage>
</organism>
<dbReference type="FunCoup" id="A0A3N4KX14">
    <property type="interactions" value="1116"/>
</dbReference>
<name>A0A3N4KX14_9PEZI</name>
<dbReference type="GO" id="GO:0005840">
    <property type="term" value="C:ribosome"/>
    <property type="evidence" value="ECO:0007669"/>
    <property type="project" value="UniProtKB-KW"/>
</dbReference>
<sequence length="131" mass="15057">MADPVTLRTRKFLRNALLGRKQMVVDVLHPNRPNVSKDELRSKLAELYKADKSQVSVFGFRTQFGGGKSTGFALIYDSHDALKKFEPHYRLVRYGDATKIEKASRQQRKQRKNKAKEVRGTHGKKVSKDKK</sequence>
<dbReference type="AlphaFoldDB" id="A0A3N4KX14"/>
<keyword evidence="8" id="KW-1185">Reference proteome</keyword>
<dbReference type="PANTHER" id="PTHR10496">
    <property type="entry name" value="40S RIBOSOMAL PROTEIN S24"/>
    <property type="match status" value="1"/>
</dbReference>
<evidence type="ECO:0000313" key="7">
    <source>
        <dbReference type="EMBL" id="RPB10335.1"/>
    </source>
</evidence>
<evidence type="ECO:0000256" key="5">
    <source>
        <dbReference type="RuleBase" id="RU004383"/>
    </source>
</evidence>
<reference evidence="7 8" key="1">
    <citation type="journal article" date="2018" name="Nat. Ecol. Evol.">
        <title>Pezizomycetes genomes reveal the molecular basis of ectomycorrhizal truffle lifestyle.</title>
        <authorList>
            <person name="Murat C."/>
            <person name="Payen T."/>
            <person name="Noel B."/>
            <person name="Kuo A."/>
            <person name="Morin E."/>
            <person name="Chen J."/>
            <person name="Kohler A."/>
            <person name="Krizsan K."/>
            <person name="Balestrini R."/>
            <person name="Da Silva C."/>
            <person name="Montanini B."/>
            <person name="Hainaut M."/>
            <person name="Levati E."/>
            <person name="Barry K.W."/>
            <person name="Belfiori B."/>
            <person name="Cichocki N."/>
            <person name="Clum A."/>
            <person name="Dockter R.B."/>
            <person name="Fauchery L."/>
            <person name="Guy J."/>
            <person name="Iotti M."/>
            <person name="Le Tacon F."/>
            <person name="Lindquist E.A."/>
            <person name="Lipzen A."/>
            <person name="Malagnac F."/>
            <person name="Mello A."/>
            <person name="Molinier V."/>
            <person name="Miyauchi S."/>
            <person name="Poulain J."/>
            <person name="Riccioni C."/>
            <person name="Rubini A."/>
            <person name="Sitrit Y."/>
            <person name="Splivallo R."/>
            <person name="Traeger S."/>
            <person name="Wang M."/>
            <person name="Zifcakova L."/>
            <person name="Wipf D."/>
            <person name="Zambonelli A."/>
            <person name="Paolocci F."/>
            <person name="Nowrousian M."/>
            <person name="Ottonello S."/>
            <person name="Baldrian P."/>
            <person name="Spatafora J.W."/>
            <person name="Henrissat B."/>
            <person name="Nagy L.G."/>
            <person name="Aury J.M."/>
            <person name="Wincker P."/>
            <person name="Grigoriev I.V."/>
            <person name="Bonfante P."/>
            <person name="Martin F.M."/>
        </authorList>
    </citation>
    <scope>NUCLEOTIDE SEQUENCE [LARGE SCALE GENOMIC DNA]</scope>
    <source>
        <strain evidence="7 8">CCBAS932</strain>
    </source>
</reference>
<dbReference type="OrthoDB" id="5571754at2759"/>
<feature type="region of interest" description="Disordered" evidence="6">
    <location>
        <begin position="100"/>
        <end position="131"/>
    </location>
</feature>
<dbReference type="Pfam" id="PF01282">
    <property type="entry name" value="Ribosomal_S24e"/>
    <property type="match status" value="1"/>
</dbReference>
<dbReference type="SUPFAM" id="SSF54189">
    <property type="entry name" value="Ribosomal proteins S24e, L23 and L15e"/>
    <property type="match status" value="1"/>
</dbReference>
<evidence type="ECO:0000256" key="2">
    <source>
        <dbReference type="ARBA" id="ARBA00022980"/>
    </source>
</evidence>
<gene>
    <name evidence="7" type="ORF">P167DRAFT_537774</name>
</gene>
<dbReference type="InterPro" id="IPR001976">
    <property type="entry name" value="Ribosomal_eS24"/>
</dbReference>
<dbReference type="EMBL" id="ML119144">
    <property type="protein sequence ID" value="RPB10335.1"/>
    <property type="molecule type" value="Genomic_DNA"/>
</dbReference>
<accession>A0A3N4KX14</accession>
<dbReference type="GO" id="GO:1990904">
    <property type="term" value="C:ribonucleoprotein complex"/>
    <property type="evidence" value="ECO:0007669"/>
    <property type="project" value="UniProtKB-KW"/>
</dbReference>
<evidence type="ECO:0000313" key="8">
    <source>
        <dbReference type="Proteomes" id="UP000277580"/>
    </source>
</evidence>
<feature type="compositionally biased region" description="Basic residues" evidence="6">
    <location>
        <begin position="121"/>
        <end position="131"/>
    </location>
</feature>
<dbReference type="GO" id="GO:0006412">
    <property type="term" value="P:translation"/>
    <property type="evidence" value="ECO:0007669"/>
    <property type="project" value="InterPro"/>
</dbReference>
<dbReference type="HAMAP" id="MF_00545">
    <property type="entry name" value="Ribosomal_eS24"/>
    <property type="match status" value="1"/>
</dbReference>
<dbReference type="Gene3D" id="3.30.70.3370">
    <property type="match status" value="1"/>
</dbReference>
<keyword evidence="2 4" id="KW-0689">Ribosomal protein</keyword>
<evidence type="ECO:0000256" key="4">
    <source>
        <dbReference type="RuleBase" id="RU004381"/>
    </source>
</evidence>
<dbReference type="PROSITE" id="PS00529">
    <property type="entry name" value="RIBOSOMAL_S24E"/>
    <property type="match status" value="1"/>
</dbReference>
<dbReference type="InterPro" id="IPR053709">
    <property type="entry name" value="eRP_eS24_sf"/>
</dbReference>
<protein>
    <recommendedName>
        <fullName evidence="5">40S ribosomal protein S24</fullName>
    </recommendedName>
</protein>
<dbReference type="Proteomes" id="UP000277580">
    <property type="component" value="Unassembled WGS sequence"/>
</dbReference>
<comment type="similarity">
    <text evidence="1 4">Belongs to the eukaryotic ribosomal protein eS24 family.</text>
</comment>
<dbReference type="GO" id="GO:0003735">
    <property type="term" value="F:structural constituent of ribosome"/>
    <property type="evidence" value="ECO:0007669"/>
    <property type="project" value="InterPro"/>
</dbReference>
<evidence type="ECO:0000256" key="6">
    <source>
        <dbReference type="SAM" id="MobiDB-lite"/>
    </source>
</evidence>
<dbReference type="STRING" id="1392247.A0A3N4KX14"/>
<dbReference type="InParanoid" id="A0A3N4KX14"/>
<keyword evidence="3 4" id="KW-0687">Ribonucleoprotein</keyword>
<feature type="compositionally biased region" description="Basic residues" evidence="6">
    <location>
        <begin position="105"/>
        <end position="114"/>
    </location>
</feature>